<organism evidence="1 2">
    <name type="scientific">Pseudomonas graminis</name>
    <dbReference type="NCBI Taxonomy" id="158627"/>
    <lineage>
        <taxon>Bacteria</taxon>
        <taxon>Pseudomonadati</taxon>
        <taxon>Pseudomonadota</taxon>
        <taxon>Gammaproteobacteria</taxon>
        <taxon>Pseudomonadales</taxon>
        <taxon>Pseudomonadaceae</taxon>
        <taxon>Pseudomonas</taxon>
    </lineage>
</organism>
<dbReference type="AlphaFoldDB" id="A0A6M8MRF4"/>
<dbReference type="Proteomes" id="UP000501989">
    <property type="component" value="Chromosome"/>
</dbReference>
<evidence type="ECO:0000313" key="2">
    <source>
        <dbReference type="Proteomes" id="UP000501989"/>
    </source>
</evidence>
<reference evidence="2" key="1">
    <citation type="submission" date="2019-12" db="EMBL/GenBank/DDBJ databases">
        <title>Endophytic bacteria associated with Panax ginseng seedlings.</title>
        <authorList>
            <person name="Park J.M."/>
            <person name="Shin R."/>
            <person name="Jo S.H."/>
        </authorList>
    </citation>
    <scope>NUCLEOTIDE SEQUENCE [LARGE SCALE GENOMIC DNA]</scope>
    <source>
        <strain evidence="2">PgKB30</strain>
    </source>
</reference>
<gene>
    <name evidence="1" type="ORF">FX982_03774</name>
</gene>
<sequence length="69" mass="8124">MDDQKFLDEYTKLTGEMHEKLTASNDFVANADPGRPGWDEEFRIIQEELAHAIFEVEEMWKRLRGGRPK</sequence>
<dbReference type="KEGG" id="pgg:FX982_03774"/>
<dbReference type="RefSeq" id="WP_172612012.1">
    <property type="nucleotide sequence ID" value="NZ_CP053746.1"/>
</dbReference>
<protein>
    <submittedName>
        <fullName evidence="1">Uncharacterized protein</fullName>
    </submittedName>
</protein>
<proteinExistence type="predicted"/>
<accession>A0A6M8MRF4</accession>
<keyword evidence="2" id="KW-1185">Reference proteome</keyword>
<name>A0A6M8MRF4_9PSED</name>
<evidence type="ECO:0000313" key="1">
    <source>
        <dbReference type="EMBL" id="QKF52782.1"/>
    </source>
</evidence>
<dbReference type="EMBL" id="CP053746">
    <property type="protein sequence ID" value="QKF52782.1"/>
    <property type="molecule type" value="Genomic_DNA"/>
</dbReference>